<sequence length="443" mass="50145">MRKLVCISLLFVAHFISAQKSSHLEGQLNISLADESIEGVFTLSNLPVNTQTLSFKLNEHIKVKTIELNGDRIASSKVPQNCEDCLIYTVIVGCEVVITPQSELRITTEGKIKKIDDPKEVKKYKGELVYSNGILRAGTRNKWYPEVMKRNSNAAEYLDPFNYTYAITANCEDCQSIYIGKGEPKPSGSLFENTRVEGDMILLAGNLNFQKGKYANYINVDADKIPDLEERFARTRGYLENITQVDDPNSKIVYAQAESPIYGNEVVYNTVLNTTKNVNPNKIDITIEEDEAYYFLANAFKPEDNLDKMLLQSLAKYVKLKYIEESNPQQYEKLTSYVQGQAVASTQDTRESTNQPELQALLITPEQFLDMEKEIGKDKMAVFIQDVFKNLRSGKRSMQVLVDSMSGIENPSEYLEKIEQDFIKQFEMRATAPQGEEVLSGLD</sequence>
<dbReference type="Proteomes" id="UP000289238">
    <property type="component" value="Unassembled WGS sequence"/>
</dbReference>
<evidence type="ECO:0000256" key="1">
    <source>
        <dbReference type="SAM" id="SignalP"/>
    </source>
</evidence>
<evidence type="ECO:0000313" key="2">
    <source>
        <dbReference type="EMBL" id="RXG22489.1"/>
    </source>
</evidence>
<dbReference type="AlphaFoldDB" id="A0A4Q0P9I9"/>
<feature type="chain" id="PRO_5020756693" evidence="1">
    <location>
        <begin position="19"/>
        <end position="443"/>
    </location>
</feature>
<dbReference type="EMBL" id="QOVM01000003">
    <property type="protein sequence ID" value="RXG22489.1"/>
    <property type="molecule type" value="Genomic_DNA"/>
</dbReference>
<name>A0A4Q0P9I9_9FLAO</name>
<keyword evidence="3" id="KW-1185">Reference proteome</keyword>
<dbReference type="RefSeq" id="WP_128757485.1">
    <property type="nucleotide sequence ID" value="NZ_QOVM01000003.1"/>
</dbReference>
<comment type="caution">
    <text evidence="2">The sequence shown here is derived from an EMBL/GenBank/DDBJ whole genome shotgun (WGS) entry which is preliminary data.</text>
</comment>
<organism evidence="2 3">
    <name type="scientific">Leeuwenhoekiella aequorea</name>
    <dbReference type="NCBI Taxonomy" id="283736"/>
    <lineage>
        <taxon>Bacteria</taxon>
        <taxon>Pseudomonadati</taxon>
        <taxon>Bacteroidota</taxon>
        <taxon>Flavobacteriia</taxon>
        <taxon>Flavobacteriales</taxon>
        <taxon>Flavobacteriaceae</taxon>
        <taxon>Leeuwenhoekiella</taxon>
    </lineage>
</organism>
<dbReference type="OrthoDB" id="639393at2"/>
<gene>
    <name evidence="2" type="ORF">DSM00_1585</name>
</gene>
<evidence type="ECO:0000313" key="3">
    <source>
        <dbReference type="Proteomes" id="UP000289238"/>
    </source>
</evidence>
<keyword evidence="1" id="KW-0732">Signal</keyword>
<feature type="signal peptide" evidence="1">
    <location>
        <begin position="1"/>
        <end position="18"/>
    </location>
</feature>
<protein>
    <submittedName>
        <fullName evidence="2">Uncharacterized protein</fullName>
    </submittedName>
</protein>
<reference evidence="2 3" key="1">
    <citation type="submission" date="2018-07" db="EMBL/GenBank/DDBJ databases">
        <title>Leeuwenhoekiella genomics.</title>
        <authorList>
            <person name="Tahon G."/>
            <person name="Willems A."/>
        </authorList>
    </citation>
    <scope>NUCLEOTIDE SEQUENCE [LARGE SCALE GENOMIC DNA]</scope>
    <source>
        <strain evidence="2 3">LMG 22550</strain>
    </source>
</reference>
<proteinExistence type="predicted"/>
<accession>A0A4Q0P9I9</accession>